<sequence length="88" mass="9562">MENKAKLQKLLLAEQEDLQKILDLVLPEFDAGRELGNLIKGDADLSDSQTFLNVKKHGTKAANSLKGAQTSAKFALQAVEDALIRVGK</sequence>
<proteinExistence type="predicted"/>
<reference evidence="1 2" key="1">
    <citation type="journal article" date="2013" name="Appl. Environ. Microbiol.">
        <title>The Carbohydrate Metabolism Signature of Lactococcus lactis Strain A12 Reveals Its Sourdough Ecosystem Origin.</title>
        <authorList>
            <person name="Passerini D."/>
            <person name="Coddeville M."/>
            <person name="Le Bourgeois P."/>
            <person name="Loubiere P."/>
            <person name="Ritzenthaler P."/>
            <person name="Fontagne-Faucher C."/>
            <person name="Daveran-Mingot M.L."/>
            <person name="Cocaign-Bousquet M."/>
        </authorList>
    </citation>
    <scope>NUCLEOTIDE SEQUENCE [LARGE SCALE GENOMIC DNA]</scope>
    <source>
        <strain evidence="1 2">A12</strain>
    </source>
</reference>
<gene>
    <name evidence="1" type="ORF">O9U_11360</name>
</gene>
<protein>
    <submittedName>
        <fullName evidence="1">Uncharacterized protein</fullName>
    </submittedName>
</protein>
<accession>S6FEP6</accession>
<dbReference type="Proteomes" id="UP000015361">
    <property type="component" value="Unassembled WGS sequence"/>
</dbReference>
<dbReference type="RefSeq" id="WP_021721966.1">
    <property type="nucleotide sequence ID" value="NZ_CBLU010000005.1"/>
</dbReference>
<evidence type="ECO:0000313" key="2">
    <source>
        <dbReference type="Proteomes" id="UP000015361"/>
    </source>
</evidence>
<name>S6FEP6_LACLL</name>
<dbReference type="EMBL" id="CBLU010000005">
    <property type="protein sequence ID" value="CDG03746.1"/>
    <property type="molecule type" value="Genomic_DNA"/>
</dbReference>
<organism evidence="1 2">
    <name type="scientific">Lactococcus lactis subsp. lactis A12</name>
    <dbReference type="NCBI Taxonomy" id="1137134"/>
    <lineage>
        <taxon>Bacteria</taxon>
        <taxon>Bacillati</taxon>
        <taxon>Bacillota</taxon>
        <taxon>Bacilli</taxon>
        <taxon>Lactobacillales</taxon>
        <taxon>Streptococcaceae</taxon>
        <taxon>Lactococcus</taxon>
    </lineage>
</organism>
<comment type="caution">
    <text evidence="1">The sequence shown here is derived from an EMBL/GenBank/DDBJ whole genome shotgun (WGS) entry which is preliminary data.</text>
</comment>
<evidence type="ECO:0000313" key="1">
    <source>
        <dbReference type="EMBL" id="CDG03746.1"/>
    </source>
</evidence>
<dbReference type="AlphaFoldDB" id="S6FEP6"/>